<protein>
    <submittedName>
        <fullName evidence="6">ABC-1 domain protein</fullName>
    </submittedName>
</protein>
<evidence type="ECO:0000256" key="2">
    <source>
        <dbReference type="ARBA" id="ARBA00022679"/>
    </source>
</evidence>
<gene>
    <name evidence="6" type="ordered locus">Dshi_4216</name>
</gene>
<reference evidence="7" key="1">
    <citation type="journal article" date="2010" name="ISME J.">
        <title>The complete genome sequence of the algal symbiont Dinoroseobacter shibae: a hitchhiker's guide to life in the sea.</title>
        <authorList>
            <person name="Wagner-Dobler I."/>
            <person name="Ballhausen B."/>
            <person name="Berger M."/>
            <person name="Brinkhoff T."/>
            <person name="Buchholz I."/>
            <person name="Bunk B."/>
            <person name="Cypionka H."/>
            <person name="Daniel R."/>
            <person name="Drepper T."/>
            <person name="Gerdts G."/>
            <person name="Hahnke S."/>
            <person name="Han C."/>
            <person name="Jahn D."/>
            <person name="Kalhoefer D."/>
            <person name="Kiss H."/>
            <person name="Klenk H.P."/>
            <person name="Kyrpides N."/>
            <person name="Liebl W."/>
            <person name="Liesegang H."/>
            <person name="Meincke L."/>
            <person name="Pati A."/>
            <person name="Petersen J."/>
            <person name="Piekarski T."/>
            <person name="Pommerenke C."/>
            <person name="Pradella S."/>
            <person name="Pukall R."/>
            <person name="Rabus R."/>
            <person name="Stackebrandt E."/>
            <person name="Thole S."/>
            <person name="Thompson L."/>
            <person name="Tielen P."/>
            <person name="Tomasch J."/>
            <person name="von Jan M."/>
            <person name="Wanphrut N."/>
            <person name="Wichels A."/>
            <person name="Zech H."/>
            <person name="Simon M."/>
        </authorList>
    </citation>
    <scope>NUCLEOTIDE SEQUENCE [LARGE SCALE GENOMIC DNA]</scope>
    <source>
        <strain evidence="7">DSM 16493 / NCIMB 14021 / DFL 12</strain>
    </source>
</reference>
<keyword evidence="4" id="KW-0067">ATP-binding</keyword>
<evidence type="ECO:0000259" key="5">
    <source>
        <dbReference type="Pfam" id="PF03109"/>
    </source>
</evidence>
<name>A8LUK9_DINSH</name>
<dbReference type="PANTHER" id="PTHR43851:SF3">
    <property type="entry name" value="COENZYME Q8"/>
    <property type="match status" value="1"/>
</dbReference>
<dbReference type="Pfam" id="PF03109">
    <property type="entry name" value="ABC1"/>
    <property type="match status" value="1"/>
</dbReference>
<keyword evidence="7" id="KW-1185">Reference proteome</keyword>
<evidence type="ECO:0000256" key="4">
    <source>
        <dbReference type="ARBA" id="ARBA00022840"/>
    </source>
</evidence>
<evidence type="ECO:0000256" key="3">
    <source>
        <dbReference type="ARBA" id="ARBA00022741"/>
    </source>
</evidence>
<geneLocation type="plasmid" evidence="6 7">
    <name>pDSHI05</name>
</geneLocation>
<evidence type="ECO:0000313" key="6">
    <source>
        <dbReference type="EMBL" id="ABV95926.1"/>
    </source>
</evidence>
<comment type="similarity">
    <text evidence="1">Belongs to the protein kinase superfamily. ADCK protein kinase family.</text>
</comment>
<dbReference type="InterPro" id="IPR011009">
    <property type="entry name" value="Kinase-like_dom_sf"/>
</dbReference>
<keyword evidence="6" id="KW-0614">Plasmid</keyword>
<dbReference type="AlphaFoldDB" id="A8LUK9"/>
<keyword evidence="2" id="KW-0808">Transferase</keyword>
<dbReference type="InterPro" id="IPR004147">
    <property type="entry name" value="ABC1_dom"/>
</dbReference>
<dbReference type="EMBL" id="CP000835">
    <property type="protein sequence ID" value="ABV95926.1"/>
    <property type="molecule type" value="Genomic_DNA"/>
</dbReference>
<dbReference type="Proteomes" id="UP000006833">
    <property type="component" value="Plasmid pDSHI05"/>
</dbReference>
<sequence length="440" mass="48454">MTKYIHEPRGLAVPNSRAGRMARLGGMAAGVAGNMAFEGGRQLLSGQRPRMEDLLLTPGNAARITAQLAQMRGAAMKVGQLLSLEGGDFLPPELAEILGHLRADAHFMPPKQLDSVLKRHFGPGYRGRFAKFDVRPVAAASIGQVHRAVTKDGRDVALKVQYPGVRESIDSDVRNVGSLLRLSGLVPKEIDLAPLMEEARRQLHEEADYGREAEMLSRFGGLLAGDDRFVVPELYADLTTRDVLGMSFVESVAIEGQGDAPQKMRDRLMESLISLMLRELFEFGLMQTDPNFANYRVQPETGRLVLLDFGATRVFGPDLVGQYRGLMRAGFAGDRGAVNAAMEEIGFLEPETEARHREPILDMVEMAMAPLRAAAPFDFAGTGLARDLRRAGEEFAEGRDFWVIPPMDALYLQRKMGGMFLLGARLRAHVALRPLLEPYL</sequence>
<dbReference type="CDD" id="cd13970">
    <property type="entry name" value="ABC1_ADCK3"/>
    <property type="match status" value="1"/>
</dbReference>
<proteinExistence type="inferred from homology"/>
<dbReference type="GO" id="GO:0005524">
    <property type="term" value="F:ATP binding"/>
    <property type="evidence" value="ECO:0007669"/>
    <property type="project" value="UniProtKB-KW"/>
</dbReference>
<dbReference type="PANTHER" id="PTHR43851">
    <property type="match status" value="1"/>
</dbReference>
<dbReference type="GO" id="GO:0016740">
    <property type="term" value="F:transferase activity"/>
    <property type="evidence" value="ECO:0007669"/>
    <property type="project" value="UniProtKB-KW"/>
</dbReference>
<dbReference type="RefSeq" id="WP_012187493.1">
    <property type="nucleotide sequence ID" value="NC_009959.1"/>
</dbReference>
<feature type="domain" description="ABC1 atypical kinase-like" evidence="5">
    <location>
        <begin position="101"/>
        <end position="338"/>
    </location>
</feature>
<dbReference type="SUPFAM" id="SSF56112">
    <property type="entry name" value="Protein kinase-like (PK-like)"/>
    <property type="match status" value="1"/>
</dbReference>
<organism evidence="6 7">
    <name type="scientific">Dinoroseobacter shibae (strain DSM 16493 / NCIMB 14021 / DFL 12)</name>
    <dbReference type="NCBI Taxonomy" id="398580"/>
    <lineage>
        <taxon>Bacteria</taxon>
        <taxon>Pseudomonadati</taxon>
        <taxon>Pseudomonadota</taxon>
        <taxon>Alphaproteobacteria</taxon>
        <taxon>Rhodobacterales</taxon>
        <taxon>Roseobacteraceae</taxon>
        <taxon>Dinoroseobacter</taxon>
    </lineage>
</organism>
<evidence type="ECO:0000313" key="7">
    <source>
        <dbReference type="Proteomes" id="UP000006833"/>
    </source>
</evidence>
<dbReference type="OrthoDB" id="9795390at2"/>
<dbReference type="eggNOG" id="COG0661">
    <property type="taxonomic scope" value="Bacteria"/>
</dbReference>
<dbReference type="GO" id="GO:0006744">
    <property type="term" value="P:ubiquinone biosynthetic process"/>
    <property type="evidence" value="ECO:0007669"/>
    <property type="project" value="TreeGrafter"/>
</dbReference>
<accession>A8LUK9</accession>
<dbReference type="KEGG" id="dsh:Dshi_4216"/>
<dbReference type="HOGENOM" id="CLU_006533_9_0_5"/>
<dbReference type="InterPro" id="IPR051409">
    <property type="entry name" value="Atypical_kinase_ADCK"/>
</dbReference>
<evidence type="ECO:0000256" key="1">
    <source>
        <dbReference type="ARBA" id="ARBA00009670"/>
    </source>
</evidence>
<dbReference type="InterPro" id="IPR034646">
    <property type="entry name" value="ADCK3_dom"/>
</dbReference>
<keyword evidence="3" id="KW-0547">Nucleotide-binding</keyword>